<evidence type="ECO:0000313" key="8">
    <source>
        <dbReference type="EMBL" id="KEZ53935.1"/>
    </source>
</evidence>
<keyword evidence="3 6" id="KW-0812">Transmembrane</keyword>
<dbReference type="PANTHER" id="PTHR12677:SF59">
    <property type="entry name" value="GOLGI APPARATUS MEMBRANE PROTEIN TVP38-RELATED"/>
    <property type="match status" value="1"/>
</dbReference>
<keyword evidence="2 6" id="KW-1003">Cell membrane</keyword>
<evidence type="ECO:0000256" key="4">
    <source>
        <dbReference type="ARBA" id="ARBA00022989"/>
    </source>
</evidence>
<proteinExistence type="inferred from homology"/>
<comment type="subcellular location">
    <subcellularLocation>
        <location evidence="1 6">Cell membrane</location>
        <topology evidence="1 6">Multi-pass membrane protein</topology>
    </subcellularLocation>
</comment>
<dbReference type="AlphaFoldDB" id="A0A084H2X3"/>
<feature type="transmembrane region" description="Helical" evidence="6">
    <location>
        <begin position="154"/>
        <end position="175"/>
    </location>
</feature>
<dbReference type="Proteomes" id="UP000028549">
    <property type="component" value="Unassembled WGS sequence"/>
</dbReference>
<name>A0A084H2X3_METID</name>
<comment type="similarity">
    <text evidence="6">Belongs to the TVP38/TMEM64 family.</text>
</comment>
<reference evidence="8 9" key="1">
    <citation type="journal article" date="2005" name="Int. J. Syst. Evol. Microbiol.">
        <title>Bacillus cibi sp. nov., isolated from jeotgal, a traditional Korean fermented seafood.</title>
        <authorList>
            <person name="Yoon J.H."/>
            <person name="Lee C.H."/>
            <person name="Oh T.K."/>
        </authorList>
    </citation>
    <scope>NUCLEOTIDE SEQUENCE [LARGE SCALE GENOMIC DNA]</scope>
    <source>
        <strain evidence="8 9">DSM 16189</strain>
    </source>
</reference>
<keyword evidence="9" id="KW-1185">Reference proteome</keyword>
<evidence type="ECO:0000256" key="1">
    <source>
        <dbReference type="ARBA" id="ARBA00004651"/>
    </source>
</evidence>
<keyword evidence="4 6" id="KW-1133">Transmembrane helix</keyword>
<feature type="transmembrane region" description="Helical" evidence="6">
    <location>
        <begin position="84"/>
        <end position="105"/>
    </location>
</feature>
<evidence type="ECO:0000313" key="9">
    <source>
        <dbReference type="Proteomes" id="UP000028549"/>
    </source>
</evidence>
<feature type="transmembrane region" description="Helical" evidence="6">
    <location>
        <begin position="34"/>
        <end position="52"/>
    </location>
</feature>
<dbReference type="RefSeq" id="WP_029281666.1">
    <property type="nucleotide sequence ID" value="NZ_CP176757.1"/>
</dbReference>
<dbReference type="OrthoDB" id="9812980at2"/>
<evidence type="ECO:0000259" key="7">
    <source>
        <dbReference type="Pfam" id="PF09335"/>
    </source>
</evidence>
<accession>A0A084H2X3</accession>
<sequence length="217" mass="23655">MKKNSVWKLLVIAAGAGVLLWINSRYLNLQPKTIKDWMLSFGAAAPLLYIVLYSVRPLILFPASVMSLAGGLAFGPYLGTLYTLAGATIGAVVAYLAAGTFKLDMFRKSDNQRMQTLKKQLEQNGFFYVLILRLIPIVHFDAISYAAGISKVRLLPFAAATFIGVIPGTFAFTFLGSSFAEGNVLLLAAAGAVFLLLMLLPLLFREKVKQLLTNESK</sequence>
<feature type="transmembrane region" description="Helical" evidence="6">
    <location>
        <begin position="126"/>
        <end position="148"/>
    </location>
</feature>
<feature type="transmembrane region" description="Helical" evidence="6">
    <location>
        <begin position="184"/>
        <end position="204"/>
    </location>
</feature>
<evidence type="ECO:0000256" key="5">
    <source>
        <dbReference type="ARBA" id="ARBA00023136"/>
    </source>
</evidence>
<dbReference type="GO" id="GO:0005886">
    <property type="term" value="C:plasma membrane"/>
    <property type="evidence" value="ECO:0007669"/>
    <property type="project" value="UniProtKB-SubCell"/>
</dbReference>
<dbReference type="InterPro" id="IPR032816">
    <property type="entry name" value="VTT_dom"/>
</dbReference>
<organism evidence="8 9">
    <name type="scientific">Metabacillus indicus</name>
    <name type="common">Bacillus indicus</name>
    <dbReference type="NCBI Taxonomy" id="246786"/>
    <lineage>
        <taxon>Bacteria</taxon>
        <taxon>Bacillati</taxon>
        <taxon>Bacillota</taxon>
        <taxon>Bacilli</taxon>
        <taxon>Bacillales</taxon>
        <taxon>Bacillaceae</taxon>
        <taxon>Metabacillus</taxon>
    </lineage>
</organism>
<dbReference type="Pfam" id="PF09335">
    <property type="entry name" value="VTT_dom"/>
    <property type="match status" value="1"/>
</dbReference>
<protein>
    <recommendedName>
        <fullName evidence="6">TVP38/TMEM64 family membrane protein</fullName>
    </recommendedName>
</protein>
<dbReference type="InterPro" id="IPR015414">
    <property type="entry name" value="TMEM64"/>
</dbReference>
<dbReference type="STRING" id="246786.GS18_0203085"/>
<feature type="domain" description="VTT" evidence="7">
    <location>
        <begin position="61"/>
        <end position="177"/>
    </location>
</feature>
<keyword evidence="5 6" id="KW-0472">Membrane</keyword>
<evidence type="ECO:0000256" key="3">
    <source>
        <dbReference type="ARBA" id="ARBA00022692"/>
    </source>
</evidence>
<comment type="caution">
    <text evidence="8">The sequence shown here is derived from an EMBL/GenBank/DDBJ whole genome shotgun (WGS) entry which is preliminary data.</text>
</comment>
<gene>
    <name evidence="8" type="ORF">GS18_0203085</name>
</gene>
<dbReference type="EMBL" id="JNVC02000001">
    <property type="protein sequence ID" value="KEZ53935.1"/>
    <property type="molecule type" value="Genomic_DNA"/>
</dbReference>
<dbReference type="PANTHER" id="PTHR12677">
    <property type="entry name" value="GOLGI APPARATUS MEMBRANE PROTEIN TVP38-RELATED"/>
    <property type="match status" value="1"/>
</dbReference>
<evidence type="ECO:0000256" key="2">
    <source>
        <dbReference type="ARBA" id="ARBA00022475"/>
    </source>
</evidence>
<evidence type="ECO:0000256" key="6">
    <source>
        <dbReference type="RuleBase" id="RU366058"/>
    </source>
</evidence>